<proteinExistence type="predicted"/>
<feature type="region of interest" description="Disordered" evidence="1">
    <location>
        <begin position="156"/>
        <end position="234"/>
    </location>
</feature>
<evidence type="ECO:0000313" key="2">
    <source>
        <dbReference type="EMBL" id="CAL8078207.1"/>
    </source>
</evidence>
<accession>A0ABP1PUQ9</accession>
<sequence>MGLSLVRIRPYRDANCGSARLLTLSKVTLSTSEIPATSNSNSPSKPLDTDHDQRNLNDYLHSRNGGLLSGVPVNRPVTRSLTRLAAPRESHNPCPRTLRAKNRNHVSSSLVESNDGISQQKLAEKSSEASKKGSPPPKPNTIAQGKLASANNQLLPTVSHNNNNAISTRVTTRSSVRTHSYQTSTGGQKTLDNNASSGATTTTRTQLVTTSSHPSTKASSAYRSVISNKSTTYK</sequence>
<feature type="compositionally biased region" description="Low complexity" evidence="1">
    <location>
        <begin position="167"/>
        <end position="178"/>
    </location>
</feature>
<reference evidence="2 3" key="1">
    <citation type="submission" date="2024-08" db="EMBL/GenBank/DDBJ databases">
        <authorList>
            <person name="Cucini C."/>
            <person name="Frati F."/>
        </authorList>
    </citation>
    <scope>NUCLEOTIDE SEQUENCE [LARGE SCALE GENOMIC DNA]</scope>
</reference>
<dbReference type="Proteomes" id="UP001642540">
    <property type="component" value="Unassembled WGS sequence"/>
</dbReference>
<feature type="compositionally biased region" description="Polar residues" evidence="1">
    <location>
        <begin position="33"/>
        <end position="44"/>
    </location>
</feature>
<keyword evidence="3" id="KW-1185">Reference proteome</keyword>
<dbReference type="EMBL" id="CAXLJM020000013">
    <property type="protein sequence ID" value="CAL8078207.1"/>
    <property type="molecule type" value="Genomic_DNA"/>
</dbReference>
<feature type="compositionally biased region" description="Polar residues" evidence="1">
    <location>
        <begin position="105"/>
        <end position="121"/>
    </location>
</feature>
<organism evidence="2 3">
    <name type="scientific">Orchesella dallaii</name>
    <dbReference type="NCBI Taxonomy" id="48710"/>
    <lineage>
        <taxon>Eukaryota</taxon>
        <taxon>Metazoa</taxon>
        <taxon>Ecdysozoa</taxon>
        <taxon>Arthropoda</taxon>
        <taxon>Hexapoda</taxon>
        <taxon>Collembola</taxon>
        <taxon>Entomobryomorpha</taxon>
        <taxon>Entomobryoidea</taxon>
        <taxon>Orchesellidae</taxon>
        <taxon>Orchesellinae</taxon>
        <taxon>Orchesella</taxon>
    </lineage>
</organism>
<evidence type="ECO:0000256" key="1">
    <source>
        <dbReference type="SAM" id="MobiDB-lite"/>
    </source>
</evidence>
<gene>
    <name evidence="2" type="ORF">ODALV1_LOCUS4031</name>
</gene>
<feature type="compositionally biased region" description="Polar residues" evidence="1">
    <location>
        <begin position="156"/>
        <end position="166"/>
    </location>
</feature>
<name>A0ABP1PUQ9_9HEXA</name>
<evidence type="ECO:0000313" key="3">
    <source>
        <dbReference type="Proteomes" id="UP001642540"/>
    </source>
</evidence>
<feature type="compositionally biased region" description="Polar residues" evidence="1">
    <location>
        <begin position="211"/>
        <end position="234"/>
    </location>
</feature>
<feature type="compositionally biased region" description="Basic and acidic residues" evidence="1">
    <location>
        <begin position="122"/>
        <end position="131"/>
    </location>
</feature>
<protein>
    <submittedName>
        <fullName evidence="2">Uncharacterized protein</fullName>
    </submittedName>
</protein>
<comment type="caution">
    <text evidence="2">The sequence shown here is derived from an EMBL/GenBank/DDBJ whole genome shotgun (WGS) entry which is preliminary data.</text>
</comment>
<feature type="region of interest" description="Disordered" evidence="1">
    <location>
        <begin position="32"/>
        <end position="144"/>
    </location>
</feature>
<feature type="compositionally biased region" description="Low complexity" evidence="1">
    <location>
        <begin position="200"/>
        <end position="210"/>
    </location>
</feature>
<feature type="compositionally biased region" description="Polar residues" evidence="1">
    <location>
        <begin position="179"/>
        <end position="199"/>
    </location>
</feature>